<feature type="region of interest" description="Disordered" evidence="1">
    <location>
        <begin position="79"/>
        <end position="129"/>
    </location>
</feature>
<dbReference type="AlphaFoldDB" id="A0A919SW70"/>
<name>A0A919SW70_9ACTN</name>
<gene>
    <name evidence="2" type="ORF">Aco04nite_63950</name>
</gene>
<protein>
    <submittedName>
        <fullName evidence="2">Uncharacterized protein</fullName>
    </submittedName>
</protein>
<dbReference type="EMBL" id="BOQP01000036">
    <property type="protein sequence ID" value="GIM79124.1"/>
    <property type="molecule type" value="Genomic_DNA"/>
</dbReference>
<dbReference type="Proteomes" id="UP000680865">
    <property type="component" value="Unassembled WGS sequence"/>
</dbReference>
<evidence type="ECO:0000313" key="2">
    <source>
        <dbReference type="EMBL" id="GIM79124.1"/>
    </source>
</evidence>
<dbReference type="RefSeq" id="WP_213000915.1">
    <property type="nucleotide sequence ID" value="NZ_BAAATW010000017.1"/>
</dbReference>
<accession>A0A919SW70</accession>
<reference evidence="2" key="1">
    <citation type="submission" date="2021-03" db="EMBL/GenBank/DDBJ databases">
        <title>Whole genome shotgun sequence of Actinoplanes consettensis NBRC 14913.</title>
        <authorList>
            <person name="Komaki H."/>
            <person name="Tamura T."/>
        </authorList>
    </citation>
    <scope>NUCLEOTIDE SEQUENCE</scope>
    <source>
        <strain evidence="2">NBRC 14913</strain>
    </source>
</reference>
<comment type="caution">
    <text evidence="2">The sequence shown here is derived from an EMBL/GenBank/DDBJ whole genome shotgun (WGS) entry which is preliminary data.</text>
</comment>
<sequence length="129" mass="13913">MRRPGRQATDARDPAAGLLRSITQFTVDLLPAVSYASMTTHREDGYVTVAMSSELALAVDEAQYLRRRAVPRRVVDRRADRRAANPRGMAPLSAPVTAAFESSEEEGAGPGGRSAQRVTARTKAARSTT</sequence>
<proteinExistence type="predicted"/>
<organism evidence="2 3">
    <name type="scientific">Winogradskya consettensis</name>
    <dbReference type="NCBI Taxonomy" id="113560"/>
    <lineage>
        <taxon>Bacteria</taxon>
        <taxon>Bacillati</taxon>
        <taxon>Actinomycetota</taxon>
        <taxon>Actinomycetes</taxon>
        <taxon>Micromonosporales</taxon>
        <taxon>Micromonosporaceae</taxon>
        <taxon>Winogradskya</taxon>
    </lineage>
</organism>
<evidence type="ECO:0000256" key="1">
    <source>
        <dbReference type="SAM" id="MobiDB-lite"/>
    </source>
</evidence>
<evidence type="ECO:0000313" key="3">
    <source>
        <dbReference type="Proteomes" id="UP000680865"/>
    </source>
</evidence>
<keyword evidence="3" id="KW-1185">Reference proteome</keyword>